<dbReference type="AlphaFoldDB" id="A0A157LIA4"/>
<dbReference type="SUPFAM" id="SSF102405">
    <property type="entry name" value="MCP/YpsA-like"/>
    <property type="match status" value="1"/>
</dbReference>
<keyword evidence="4" id="KW-1185">Reference proteome</keyword>
<dbReference type="Proteomes" id="UP000076825">
    <property type="component" value="Chromosome 1"/>
</dbReference>
<dbReference type="NCBIfam" id="TIGR00730">
    <property type="entry name" value="Rossman fold protein, TIGR00730 family"/>
    <property type="match status" value="1"/>
</dbReference>
<dbReference type="eggNOG" id="COG1611">
    <property type="taxonomic scope" value="Bacteria"/>
</dbReference>
<evidence type="ECO:0000313" key="4">
    <source>
        <dbReference type="Proteomes" id="UP000076825"/>
    </source>
</evidence>
<dbReference type="PANTHER" id="PTHR43393">
    <property type="entry name" value="CYTOKININ RIBOSIDE 5'-MONOPHOSPHATE PHOSPHORIBOHYDROLASE"/>
    <property type="match status" value="1"/>
</dbReference>
<dbReference type="GO" id="GO:0008714">
    <property type="term" value="F:AMP nucleosidase activity"/>
    <property type="evidence" value="ECO:0007669"/>
    <property type="project" value="UniProtKB-EC"/>
</dbReference>
<dbReference type="InterPro" id="IPR052341">
    <property type="entry name" value="LOG_family_nucleotidases"/>
</dbReference>
<evidence type="ECO:0000313" key="3">
    <source>
        <dbReference type="EMBL" id="SAI74148.1"/>
    </source>
</evidence>
<dbReference type="EC" id="3.2.2.n1" evidence="2"/>
<comment type="similarity">
    <text evidence="2">Belongs to the LOG family.</text>
</comment>
<keyword evidence="2" id="KW-0378">Hydrolase</keyword>
<dbReference type="GO" id="GO:0009691">
    <property type="term" value="P:cytokinin biosynthetic process"/>
    <property type="evidence" value="ECO:0007669"/>
    <property type="project" value="UniProtKB-UniRule"/>
</dbReference>
<dbReference type="Gene3D" id="3.40.50.450">
    <property type="match status" value="1"/>
</dbReference>
<proteinExistence type="inferred from homology"/>
<name>A0A157LIA4_9BORD</name>
<dbReference type="STRING" id="123899.SAMEA3906487_04077"/>
<comment type="catalytic activity">
    <reaction evidence="1">
        <text>AMP + H2O = D-ribose 5-phosphate + adenine</text>
        <dbReference type="Rhea" id="RHEA:20129"/>
        <dbReference type="ChEBI" id="CHEBI:15377"/>
        <dbReference type="ChEBI" id="CHEBI:16708"/>
        <dbReference type="ChEBI" id="CHEBI:78346"/>
        <dbReference type="ChEBI" id="CHEBI:456215"/>
        <dbReference type="EC" id="3.2.2.4"/>
    </reaction>
</comment>
<evidence type="ECO:0000256" key="2">
    <source>
        <dbReference type="RuleBase" id="RU363015"/>
    </source>
</evidence>
<reference evidence="3 4" key="1">
    <citation type="submission" date="2016-04" db="EMBL/GenBank/DDBJ databases">
        <authorList>
            <consortium name="Pathogen Informatics"/>
        </authorList>
    </citation>
    <scope>NUCLEOTIDE SEQUENCE [LARGE SCALE GENOMIC DNA]</scope>
    <source>
        <strain evidence="3 4">H044680328</strain>
    </source>
</reference>
<keyword evidence="2" id="KW-0203">Cytokinin biosynthesis</keyword>
<dbReference type="PANTHER" id="PTHR43393:SF2">
    <property type="entry name" value="CYTOKININ RIBOSIDE 5'-MONOPHOSPHATE PHOSPHORIBOHYDROLASE"/>
    <property type="match status" value="1"/>
</dbReference>
<dbReference type="EMBL" id="LT546645">
    <property type="protein sequence ID" value="SAI74148.1"/>
    <property type="molecule type" value="Genomic_DNA"/>
</dbReference>
<dbReference type="Pfam" id="PF03641">
    <property type="entry name" value="Lysine_decarbox"/>
    <property type="match status" value="1"/>
</dbReference>
<protein>
    <recommendedName>
        <fullName evidence="2">Cytokinin riboside 5'-monophosphate phosphoribohydrolase</fullName>
        <ecNumber evidence="2">3.2.2.n1</ecNumber>
    </recommendedName>
</protein>
<sequence length="221" mass="23716">MDTPADKQIPVIMSEIRVAAEKLADIGPAVSVFGSARVSRDSPYYATASAIAAAFAREGFAVIAGGGPGIMEAANKGAFEAGGTSVGLNISLPHEAHHNGFQTICLSFEYFSSRKTAFFMHSMAYVSLPGGFGTMDELFEALTLIQTGKVPPAPIVLVGSEFWHGLVDWMADQLRANGMIGAQDLDLFIIEDDPEKVVRHIVEFHRKQQSEQAQYAPSLPA</sequence>
<dbReference type="InterPro" id="IPR031100">
    <property type="entry name" value="LOG_fam"/>
</dbReference>
<dbReference type="KEGG" id="btrm:SAMEA390648704077"/>
<evidence type="ECO:0000256" key="1">
    <source>
        <dbReference type="ARBA" id="ARBA00000274"/>
    </source>
</evidence>
<dbReference type="InterPro" id="IPR005269">
    <property type="entry name" value="LOG"/>
</dbReference>
<dbReference type="GO" id="GO:0005829">
    <property type="term" value="C:cytosol"/>
    <property type="evidence" value="ECO:0007669"/>
    <property type="project" value="TreeGrafter"/>
</dbReference>
<dbReference type="PATRIC" id="fig|123899.6.peg.4075"/>
<organism evidence="3 4">
    <name type="scientific">Bordetella trematum</name>
    <dbReference type="NCBI Taxonomy" id="123899"/>
    <lineage>
        <taxon>Bacteria</taxon>
        <taxon>Pseudomonadati</taxon>
        <taxon>Pseudomonadota</taxon>
        <taxon>Betaproteobacteria</taxon>
        <taxon>Burkholderiales</taxon>
        <taxon>Alcaligenaceae</taxon>
        <taxon>Bordetella</taxon>
    </lineage>
</organism>
<accession>A0A157LIA4</accession>
<gene>
    <name evidence="3" type="primary">yvdD_2</name>
    <name evidence="3" type="ORF">SAMEA3906487_04077</name>
</gene>